<feature type="compositionally biased region" description="Low complexity" evidence="6">
    <location>
        <begin position="457"/>
        <end position="471"/>
    </location>
</feature>
<dbReference type="Pfam" id="PF03106">
    <property type="entry name" value="WRKY"/>
    <property type="match status" value="1"/>
</dbReference>
<keyword evidence="9" id="KW-1185">Reference proteome</keyword>
<keyword evidence="3" id="KW-0238">DNA-binding</keyword>
<evidence type="ECO:0000256" key="5">
    <source>
        <dbReference type="ARBA" id="ARBA00023242"/>
    </source>
</evidence>
<proteinExistence type="predicted"/>
<gene>
    <name evidence="8" type="ORF">CSSPTR1EN2_LOCUS19648</name>
</gene>
<dbReference type="PROSITE" id="PS50811">
    <property type="entry name" value="WRKY"/>
    <property type="match status" value="1"/>
</dbReference>
<feature type="compositionally biased region" description="Low complexity" evidence="6">
    <location>
        <begin position="352"/>
        <end position="365"/>
    </location>
</feature>
<dbReference type="InterPro" id="IPR003657">
    <property type="entry name" value="WRKY_dom"/>
</dbReference>
<evidence type="ECO:0000313" key="9">
    <source>
        <dbReference type="Proteomes" id="UP001497512"/>
    </source>
</evidence>
<evidence type="ECO:0000256" key="4">
    <source>
        <dbReference type="ARBA" id="ARBA00023163"/>
    </source>
</evidence>
<feature type="region of interest" description="Disordered" evidence="6">
    <location>
        <begin position="257"/>
        <end position="328"/>
    </location>
</feature>
<dbReference type="PANTHER" id="PTHR31221">
    <property type="entry name" value="WRKY TRANSCRIPTION FACTOR PROTEIN 1-RELATED"/>
    <property type="match status" value="1"/>
</dbReference>
<evidence type="ECO:0000313" key="8">
    <source>
        <dbReference type="EMBL" id="CAK9229268.1"/>
    </source>
</evidence>
<evidence type="ECO:0000259" key="7">
    <source>
        <dbReference type="PROSITE" id="PS50811"/>
    </source>
</evidence>
<name>A0ABP0UTX3_9BRYO</name>
<evidence type="ECO:0000256" key="3">
    <source>
        <dbReference type="ARBA" id="ARBA00023125"/>
    </source>
</evidence>
<keyword evidence="4" id="KW-0804">Transcription</keyword>
<protein>
    <recommendedName>
        <fullName evidence="7">WRKY domain-containing protein</fullName>
    </recommendedName>
</protein>
<dbReference type="SUPFAM" id="SSF118290">
    <property type="entry name" value="WRKY DNA-binding domain"/>
    <property type="match status" value="1"/>
</dbReference>
<dbReference type="Gene3D" id="2.20.25.80">
    <property type="entry name" value="WRKY domain"/>
    <property type="match status" value="1"/>
</dbReference>
<reference evidence="8" key="1">
    <citation type="submission" date="2024-02" db="EMBL/GenBank/DDBJ databases">
        <authorList>
            <consortium name="ELIXIR-Norway"/>
            <consortium name="Elixir Norway"/>
        </authorList>
    </citation>
    <scope>NUCLEOTIDE SEQUENCE</scope>
</reference>
<dbReference type="EMBL" id="OZ019898">
    <property type="protein sequence ID" value="CAK9229268.1"/>
    <property type="molecule type" value="Genomic_DNA"/>
</dbReference>
<feature type="compositionally biased region" description="Polar residues" evidence="6">
    <location>
        <begin position="373"/>
        <end position="389"/>
    </location>
</feature>
<organism evidence="8 9">
    <name type="scientific">Sphagnum troendelagicum</name>
    <dbReference type="NCBI Taxonomy" id="128251"/>
    <lineage>
        <taxon>Eukaryota</taxon>
        <taxon>Viridiplantae</taxon>
        <taxon>Streptophyta</taxon>
        <taxon>Embryophyta</taxon>
        <taxon>Bryophyta</taxon>
        <taxon>Sphagnophytina</taxon>
        <taxon>Sphagnopsida</taxon>
        <taxon>Sphagnales</taxon>
        <taxon>Sphagnaceae</taxon>
        <taxon>Sphagnum</taxon>
    </lineage>
</organism>
<sequence length="509" mass="54117">MGGQEDDGMIDEEVRRHIDEAWRKELGVRKAKRTRPRKKGGAKRVREPRYAIKTRTDVDIMDDGFKWRKYGQKAVKNSPHPRNYYRCTTPNCPVRKRVERSCEDSGLVITTYEGTHTHQTPGFHRSSPSHGFFGERPVLGLGGGLFAPPHSGFQGPGGFPGSSHMAPGLAGLNFPAPSNFASLQHSVAARGPGTSGLVGLGAAAPGQQLVDQSAAPNLAGASTSSISLQEGLLRAHRSLLGLQESFVVKQEPMQFTTGSHQDFLSRSSSSGLPQLIPRQMPQGQGQAAAGIRSAPDSSSSAAMLQFARQRQLQQAGGSGSASGSSAQAGPFTALIQQQTQRQMITNPGPSGGQQLQGESGSSLLSRARAGSPGQETISTRGDRNPSSSSNTLISLQAAAAAGSHHHQQQQQQQQLDFVRSVTLNMQRSQQDIRQQLLEADRQQQQQQAAARLNILRSSSSGGAGGQQISEESLQKSSQEISRGATDQGLLEDIVRPGSGQGPPPAPPGM</sequence>
<keyword evidence="5" id="KW-0539">Nucleus</keyword>
<feature type="compositionally biased region" description="Low complexity" evidence="6">
    <location>
        <begin position="307"/>
        <end position="328"/>
    </location>
</feature>
<dbReference type="Proteomes" id="UP001497512">
    <property type="component" value="Chromosome 6"/>
</dbReference>
<dbReference type="PANTHER" id="PTHR31221:SF334">
    <property type="entry name" value="WRKY TRANSCRIPTION FACTOR 57-RELATED"/>
    <property type="match status" value="1"/>
</dbReference>
<dbReference type="InterPro" id="IPR044810">
    <property type="entry name" value="WRKY_plant"/>
</dbReference>
<evidence type="ECO:0000256" key="1">
    <source>
        <dbReference type="ARBA" id="ARBA00004123"/>
    </source>
</evidence>
<evidence type="ECO:0000256" key="6">
    <source>
        <dbReference type="SAM" id="MobiDB-lite"/>
    </source>
</evidence>
<feature type="region of interest" description="Disordered" evidence="6">
    <location>
        <begin position="343"/>
        <end position="389"/>
    </location>
</feature>
<accession>A0ABP0UTX3</accession>
<evidence type="ECO:0000256" key="2">
    <source>
        <dbReference type="ARBA" id="ARBA00023015"/>
    </source>
</evidence>
<comment type="subcellular location">
    <subcellularLocation>
        <location evidence="1">Nucleus</location>
    </subcellularLocation>
</comment>
<feature type="compositionally biased region" description="Polar residues" evidence="6">
    <location>
        <begin position="257"/>
        <end position="272"/>
    </location>
</feature>
<feature type="region of interest" description="Disordered" evidence="6">
    <location>
        <begin position="457"/>
        <end position="509"/>
    </location>
</feature>
<keyword evidence="2" id="KW-0805">Transcription regulation</keyword>
<dbReference type="SMART" id="SM00774">
    <property type="entry name" value="WRKY"/>
    <property type="match status" value="1"/>
</dbReference>
<feature type="domain" description="WRKY" evidence="7">
    <location>
        <begin position="56"/>
        <end position="121"/>
    </location>
</feature>
<dbReference type="InterPro" id="IPR036576">
    <property type="entry name" value="WRKY_dom_sf"/>
</dbReference>